<keyword evidence="5 9" id="KW-0396">Initiation factor</keyword>
<feature type="domain" description="Tr-type G" evidence="12">
    <location>
        <begin position="381"/>
        <end position="550"/>
    </location>
</feature>
<feature type="region of interest" description="G-domain" evidence="9">
    <location>
        <begin position="384"/>
        <end position="532"/>
    </location>
</feature>
<dbReference type="InterPro" id="IPR023115">
    <property type="entry name" value="TIF_IF2_dom3"/>
</dbReference>
<dbReference type="InterPro" id="IPR000178">
    <property type="entry name" value="TF_IF2_bacterial-like"/>
</dbReference>
<dbReference type="Pfam" id="PF00009">
    <property type="entry name" value="GTP_EFTU"/>
    <property type="match status" value="1"/>
</dbReference>
<evidence type="ECO:0000256" key="10">
    <source>
        <dbReference type="RuleBase" id="RU000644"/>
    </source>
</evidence>
<evidence type="ECO:0000256" key="9">
    <source>
        <dbReference type="HAMAP-Rule" id="MF_00100"/>
    </source>
</evidence>
<dbReference type="EMBL" id="JBBPCO010000002">
    <property type="protein sequence ID" value="MEK8088521.1"/>
    <property type="molecule type" value="Genomic_DNA"/>
</dbReference>
<name>A0ABU9D4P1_9PROT</name>
<dbReference type="GO" id="GO:0003743">
    <property type="term" value="F:translation initiation factor activity"/>
    <property type="evidence" value="ECO:0007669"/>
    <property type="project" value="UniProtKB-KW"/>
</dbReference>
<evidence type="ECO:0000256" key="4">
    <source>
        <dbReference type="ARBA" id="ARBA00022490"/>
    </source>
</evidence>
<dbReference type="InterPro" id="IPR004161">
    <property type="entry name" value="EFTu-like_2"/>
</dbReference>
<dbReference type="SUPFAM" id="SSF50447">
    <property type="entry name" value="Translation proteins"/>
    <property type="match status" value="2"/>
</dbReference>
<keyword evidence="14" id="KW-1185">Reference proteome</keyword>
<dbReference type="InterPro" id="IPR027417">
    <property type="entry name" value="P-loop_NTPase"/>
</dbReference>
<dbReference type="Gene3D" id="3.30.56.50">
    <property type="entry name" value="Putative DNA-binding domain, N-terminal subdomain of bacterial translation initiation factor IF2"/>
    <property type="match status" value="1"/>
</dbReference>
<dbReference type="Gene3D" id="3.40.50.10050">
    <property type="entry name" value="Translation initiation factor IF- 2, domain 3"/>
    <property type="match status" value="1"/>
</dbReference>
<dbReference type="Gene3D" id="3.40.50.300">
    <property type="entry name" value="P-loop containing nucleotide triphosphate hydrolases"/>
    <property type="match status" value="1"/>
</dbReference>
<dbReference type="NCBIfam" id="TIGR00231">
    <property type="entry name" value="small_GTP"/>
    <property type="match status" value="1"/>
</dbReference>
<dbReference type="RefSeq" id="WP_341369588.1">
    <property type="nucleotide sequence ID" value="NZ_JBBPCO010000002.1"/>
</dbReference>
<comment type="function">
    <text evidence="9 10">One of the essential components for the initiation of protein synthesis. Protects formylmethionyl-tRNA from spontaneous hydrolysis and promotes its binding to the 30S ribosomal subunits. Also involved in the hydrolysis of GTP during the formation of the 70S ribosomal complex.</text>
</comment>
<evidence type="ECO:0000256" key="5">
    <source>
        <dbReference type="ARBA" id="ARBA00022540"/>
    </source>
</evidence>
<protein>
    <recommendedName>
        <fullName evidence="3 9">Translation initiation factor IF-2</fullName>
    </recommendedName>
</protein>
<dbReference type="InterPro" id="IPR053905">
    <property type="entry name" value="EF-G-like_DII"/>
</dbReference>
<dbReference type="InterPro" id="IPR044145">
    <property type="entry name" value="IF2_II"/>
</dbReference>
<keyword evidence="6 9" id="KW-0547">Nucleotide-binding</keyword>
<feature type="binding site" evidence="9">
    <location>
        <begin position="490"/>
        <end position="493"/>
    </location>
    <ligand>
        <name>GTP</name>
        <dbReference type="ChEBI" id="CHEBI:37565"/>
    </ligand>
</feature>
<dbReference type="Pfam" id="PF04760">
    <property type="entry name" value="IF2_N"/>
    <property type="match status" value="2"/>
</dbReference>
<proteinExistence type="inferred from homology"/>
<gene>
    <name evidence="9 13" type="primary">infB</name>
    <name evidence="13" type="ORF">WOB96_01965</name>
</gene>
<keyword evidence="4 9" id="KW-0963">Cytoplasm</keyword>
<feature type="compositionally biased region" description="Basic and acidic residues" evidence="11">
    <location>
        <begin position="279"/>
        <end position="294"/>
    </location>
</feature>
<keyword evidence="7 9" id="KW-0648">Protein biosynthesis</keyword>
<evidence type="ECO:0000256" key="2">
    <source>
        <dbReference type="ARBA" id="ARBA00007733"/>
    </source>
</evidence>
<dbReference type="NCBIfam" id="TIGR00487">
    <property type="entry name" value="IF-2"/>
    <property type="match status" value="1"/>
</dbReference>
<dbReference type="InterPro" id="IPR000795">
    <property type="entry name" value="T_Tr_GTP-bd_dom"/>
</dbReference>
<sequence>MSLVTVASFAEELSMSAPRLLEQLRAAGVEKRAAEDPLSEEDKRQLLSFLRKTHGESAAAAGPRKITLKRTSTTQIKQTGVSGKARTVKVEVRKQKVYVKRDSVVADEEVRPGEDLPQENTAVETAGDEMMAVTHEAAQGEATAQETSDAVMADQTTPESAAENEADAVTASDTGDLPAAADAASAAQNPEAKAAVQETAVAPAAAPAAPRSDAGARTAGAAQRPAAAPAPASKGKPKKPAGRSFEEEERLRKGGKKFGRSAATLADDASQMRRRKDARKRDRDRDQLHGFERPTKPIIHEVAIPETITVAELASRMAVKATEVIRQMMKLGTMATINQVIDQETAAIVVEEMGHTARLVQVETPEDMLLDRNGGEIAGSPRPPVVTVMGHVDHGKTSLLDRIREARVAAGEAGGITQHIGAYHVQTEKGTVTFLDTPGHEAFTAMRARGAKVTDIVILVVAADDGVMPQTIEAVNHAKAAEVPIVVAVNKIDKPAADPDRVKQELSNYGVLAEDWGGDTQFIPVSAKTGDHIDDLLDAVLLQAEVMELRAPEQGPAHGVVIESRLDRGRGPVATILVKTGTLNLGDVILAGAEFGRVRAMHDDRGAAIKSAGPSIPVEVLGLSNAPAVGEEVVVVADERKAREIALFRQGKFREVKLANSQKAKLDQMFEQMQEGQVNTLNLVIKADVQGSAEALRDSLERLSTSEVRVHVIHSGVGGITETDVNLASASQAVVIGFNVRADASARRLVEQEGVDVHYYNVIYDAVNEIKAAMSGMLAPEIRENVLGHAQIRQVFRVPKAGAIAGCMITDGVIRRGAHARVLRDSVVIFSGDFDSLRRFKDDVREVREGFECGIGLKNFNDIKEGDVIEAYETVEVARTI</sequence>
<evidence type="ECO:0000259" key="12">
    <source>
        <dbReference type="PROSITE" id="PS51722"/>
    </source>
</evidence>
<dbReference type="InterPro" id="IPR013575">
    <property type="entry name" value="IF2_assoc_dom_bac"/>
</dbReference>
<dbReference type="Pfam" id="PF22042">
    <property type="entry name" value="EF-G_D2"/>
    <property type="match status" value="1"/>
</dbReference>
<dbReference type="Proteomes" id="UP001446205">
    <property type="component" value="Unassembled WGS sequence"/>
</dbReference>
<dbReference type="HAMAP" id="MF_00100_B">
    <property type="entry name" value="IF_2_B"/>
    <property type="match status" value="1"/>
</dbReference>
<feature type="binding site" evidence="9">
    <location>
        <begin position="436"/>
        <end position="440"/>
    </location>
    <ligand>
        <name>GTP</name>
        <dbReference type="ChEBI" id="CHEBI:37565"/>
    </ligand>
</feature>
<dbReference type="CDD" id="cd01887">
    <property type="entry name" value="IF2_eIF5B"/>
    <property type="match status" value="1"/>
</dbReference>
<dbReference type="SUPFAM" id="SSF46955">
    <property type="entry name" value="Putative DNA-binding domain"/>
    <property type="match status" value="1"/>
</dbReference>
<dbReference type="PROSITE" id="PS51722">
    <property type="entry name" value="G_TR_2"/>
    <property type="match status" value="1"/>
</dbReference>
<dbReference type="InterPro" id="IPR036925">
    <property type="entry name" value="TIF_IF2_dom3_sf"/>
</dbReference>
<dbReference type="PRINTS" id="PR00449">
    <property type="entry name" value="RASTRNSFRMNG"/>
</dbReference>
<dbReference type="InterPro" id="IPR009000">
    <property type="entry name" value="Transl_B-barrel_sf"/>
</dbReference>
<dbReference type="InterPro" id="IPR009061">
    <property type="entry name" value="DNA-bd_dom_put_sf"/>
</dbReference>
<dbReference type="CDD" id="cd03692">
    <property type="entry name" value="mtIF2_IVc"/>
    <property type="match status" value="1"/>
</dbReference>
<comment type="similarity">
    <text evidence="2 9 10">Belongs to the TRAFAC class translation factor GTPase superfamily. Classic translation factor GTPase family. IF-2 subfamily.</text>
</comment>
<evidence type="ECO:0000256" key="6">
    <source>
        <dbReference type="ARBA" id="ARBA00022741"/>
    </source>
</evidence>
<dbReference type="SUPFAM" id="SSF52540">
    <property type="entry name" value="P-loop containing nucleoside triphosphate hydrolases"/>
    <property type="match status" value="1"/>
</dbReference>
<dbReference type="InterPro" id="IPR005225">
    <property type="entry name" value="Small_GTP-bd"/>
</dbReference>
<keyword evidence="8 9" id="KW-0342">GTP-binding</keyword>
<dbReference type="PANTHER" id="PTHR43381:SF5">
    <property type="entry name" value="TR-TYPE G DOMAIN-CONTAINING PROTEIN"/>
    <property type="match status" value="1"/>
</dbReference>
<evidence type="ECO:0000256" key="3">
    <source>
        <dbReference type="ARBA" id="ARBA00020675"/>
    </source>
</evidence>
<dbReference type="PANTHER" id="PTHR43381">
    <property type="entry name" value="TRANSLATION INITIATION FACTOR IF-2-RELATED"/>
    <property type="match status" value="1"/>
</dbReference>
<feature type="binding site" evidence="9">
    <location>
        <begin position="390"/>
        <end position="397"/>
    </location>
    <ligand>
        <name>GTP</name>
        <dbReference type="ChEBI" id="CHEBI:37565"/>
    </ligand>
</feature>
<dbReference type="Pfam" id="PF08364">
    <property type="entry name" value="IF2_assoc"/>
    <property type="match status" value="1"/>
</dbReference>
<evidence type="ECO:0000256" key="11">
    <source>
        <dbReference type="SAM" id="MobiDB-lite"/>
    </source>
</evidence>
<feature type="compositionally biased region" description="Low complexity" evidence="11">
    <location>
        <begin position="179"/>
        <end position="234"/>
    </location>
</feature>
<organism evidence="13 14">
    <name type="scientific">Thermithiobacillus plumbiphilus</name>
    <dbReference type="NCBI Taxonomy" id="1729899"/>
    <lineage>
        <taxon>Bacteria</taxon>
        <taxon>Pseudomonadati</taxon>
        <taxon>Pseudomonadota</taxon>
        <taxon>Acidithiobacillia</taxon>
        <taxon>Acidithiobacillales</taxon>
        <taxon>Thermithiobacillaceae</taxon>
        <taxon>Thermithiobacillus</taxon>
    </lineage>
</organism>
<feature type="compositionally biased region" description="Low complexity" evidence="11">
    <location>
        <begin position="137"/>
        <end position="147"/>
    </location>
</feature>
<dbReference type="Gene3D" id="2.40.30.10">
    <property type="entry name" value="Translation factors"/>
    <property type="match status" value="2"/>
</dbReference>
<dbReference type="SUPFAM" id="SSF52156">
    <property type="entry name" value="Initiation factor IF2/eIF5b, domain 3"/>
    <property type="match status" value="1"/>
</dbReference>
<dbReference type="Pfam" id="PF03144">
    <property type="entry name" value="GTP_EFTU_D2"/>
    <property type="match status" value="1"/>
</dbReference>
<reference evidence="13 14" key="1">
    <citation type="submission" date="2024-04" db="EMBL/GenBank/DDBJ databases">
        <authorList>
            <person name="Abashina T."/>
            <person name="Shaikin A."/>
        </authorList>
    </citation>
    <scope>NUCLEOTIDE SEQUENCE [LARGE SCALE GENOMIC DNA]</scope>
    <source>
        <strain evidence="13 14">AAFK</strain>
    </source>
</reference>
<accession>A0ABU9D4P1</accession>
<evidence type="ECO:0000256" key="1">
    <source>
        <dbReference type="ARBA" id="ARBA00004496"/>
    </source>
</evidence>
<evidence type="ECO:0000256" key="7">
    <source>
        <dbReference type="ARBA" id="ARBA00022917"/>
    </source>
</evidence>
<dbReference type="InterPro" id="IPR006847">
    <property type="entry name" value="IF2_N"/>
</dbReference>
<dbReference type="CDD" id="cd03702">
    <property type="entry name" value="IF2_mtIF2_II"/>
    <property type="match status" value="1"/>
</dbReference>
<dbReference type="InterPro" id="IPR015760">
    <property type="entry name" value="TIF_IF2"/>
</dbReference>
<evidence type="ECO:0000256" key="8">
    <source>
        <dbReference type="ARBA" id="ARBA00023134"/>
    </source>
</evidence>
<evidence type="ECO:0000313" key="13">
    <source>
        <dbReference type="EMBL" id="MEK8088521.1"/>
    </source>
</evidence>
<comment type="caution">
    <text evidence="13">The sequence shown here is derived from an EMBL/GenBank/DDBJ whole genome shotgun (WGS) entry which is preliminary data.</text>
</comment>
<dbReference type="Pfam" id="PF11987">
    <property type="entry name" value="IF-2"/>
    <property type="match status" value="1"/>
</dbReference>
<comment type="subcellular location">
    <subcellularLocation>
        <location evidence="1 9">Cytoplasm</location>
    </subcellularLocation>
</comment>
<feature type="region of interest" description="Disordered" evidence="11">
    <location>
        <begin position="137"/>
        <end position="294"/>
    </location>
</feature>
<evidence type="ECO:0000313" key="14">
    <source>
        <dbReference type="Proteomes" id="UP001446205"/>
    </source>
</evidence>